<dbReference type="EMBL" id="CP036276">
    <property type="protein sequence ID" value="QDU44220.1"/>
    <property type="molecule type" value="Genomic_DNA"/>
</dbReference>
<accession>A0A517ZP76</accession>
<dbReference type="InterPro" id="IPR017850">
    <property type="entry name" value="Alkaline_phosphatase_core_sf"/>
</dbReference>
<keyword evidence="2" id="KW-1185">Reference proteome</keyword>
<gene>
    <name evidence="1" type="ORF">Mal52_26980</name>
</gene>
<sequence length="491" mass="54019">MHPLLERAMTTTRRQFFSRAATGVGIGTAALASLLNQPLSTAAESASAEGADGGLPGMPHFAPRAKRVIYLCQSGGPSQFETFDYKPELAKLFDQDVPKSVFGSQRLTGMTSGQARFAVTPSYYKFKQHGESGTWVSELLPHLAEIIDELCLIKSVHTEAINHDPAITFFQTGSQQPGRPSFGAWVNYGLGSENQNLPAFVVMNSMGTGRPVGQPLYARLWGSGFLPSSYQGVQFRSVGDPVMYLSNPPGLDGAGRRELLDGLAQINQLQQSQFGDPEIATRIASFEMAYRMQTSVPELIDVSGETKQTLEMYGDDVAKPGTYARNCLLARRLAERGVRFIQLYHRGWDQHGDLVPQISRQCHDVDQPTAALIKDLKQRGMLEDTLIIWGGEFGRTVYSQGTLTKDNYGRDHHPRCFTMFLAGGGSNGGYSHGATDDFSYNITEAPLHVHDLNATILHLLGIDHERLTYRFQGRDFRLTDVHGTVVSELIG</sequence>
<dbReference type="PANTHER" id="PTHR43737:SF1">
    <property type="entry name" value="DUF1501 DOMAIN-CONTAINING PROTEIN"/>
    <property type="match status" value="1"/>
</dbReference>
<name>A0A517ZP76_9PLAN</name>
<protein>
    <recommendedName>
        <fullName evidence="3">Sulfatase</fullName>
    </recommendedName>
</protein>
<dbReference type="SUPFAM" id="SSF53649">
    <property type="entry name" value="Alkaline phosphatase-like"/>
    <property type="match status" value="1"/>
</dbReference>
<dbReference type="Proteomes" id="UP000319383">
    <property type="component" value="Chromosome"/>
</dbReference>
<organism evidence="1 2">
    <name type="scientific">Symmachiella dynata</name>
    <dbReference type="NCBI Taxonomy" id="2527995"/>
    <lineage>
        <taxon>Bacteria</taxon>
        <taxon>Pseudomonadati</taxon>
        <taxon>Planctomycetota</taxon>
        <taxon>Planctomycetia</taxon>
        <taxon>Planctomycetales</taxon>
        <taxon>Planctomycetaceae</taxon>
        <taxon>Symmachiella</taxon>
    </lineage>
</organism>
<evidence type="ECO:0000313" key="2">
    <source>
        <dbReference type="Proteomes" id="UP000319383"/>
    </source>
</evidence>
<dbReference type="PANTHER" id="PTHR43737">
    <property type="entry name" value="BLL7424 PROTEIN"/>
    <property type="match status" value="1"/>
</dbReference>
<dbReference type="AlphaFoldDB" id="A0A517ZP76"/>
<dbReference type="KEGG" id="sdyn:Mal52_26980"/>
<dbReference type="Pfam" id="PF07394">
    <property type="entry name" value="DUF1501"/>
    <property type="match status" value="1"/>
</dbReference>
<dbReference type="InterPro" id="IPR010869">
    <property type="entry name" value="DUF1501"/>
</dbReference>
<proteinExistence type="predicted"/>
<evidence type="ECO:0000313" key="1">
    <source>
        <dbReference type="EMBL" id="QDU44220.1"/>
    </source>
</evidence>
<dbReference type="Gene3D" id="3.40.720.10">
    <property type="entry name" value="Alkaline Phosphatase, subunit A"/>
    <property type="match status" value="1"/>
</dbReference>
<evidence type="ECO:0008006" key="3">
    <source>
        <dbReference type="Google" id="ProtNLM"/>
    </source>
</evidence>
<reference evidence="1 2" key="1">
    <citation type="submission" date="2019-02" db="EMBL/GenBank/DDBJ databases">
        <title>Deep-cultivation of Planctomycetes and their phenomic and genomic characterization uncovers novel biology.</title>
        <authorList>
            <person name="Wiegand S."/>
            <person name="Jogler M."/>
            <person name="Boedeker C."/>
            <person name="Pinto D."/>
            <person name="Vollmers J."/>
            <person name="Rivas-Marin E."/>
            <person name="Kohn T."/>
            <person name="Peeters S.H."/>
            <person name="Heuer A."/>
            <person name="Rast P."/>
            <person name="Oberbeckmann S."/>
            <person name="Bunk B."/>
            <person name="Jeske O."/>
            <person name="Meyerdierks A."/>
            <person name="Storesund J.E."/>
            <person name="Kallscheuer N."/>
            <person name="Luecker S."/>
            <person name="Lage O.M."/>
            <person name="Pohl T."/>
            <person name="Merkel B.J."/>
            <person name="Hornburger P."/>
            <person name="Mueller R.-W."/>
            <person name="Bruemmer F."/>
            <person name="Labrenz M."/>
            <person name="Spormann A.M."/>
            <person name="Op den Camp H."/>
            <person name="Overmann J."/>
            <person name="Amann R."/>
            <person name="Jetten M.S.M."/>
            <person name="Mascher T."/>
            <person name="Medema M.H."/>
            <person name="Devos D.P."/>
            <person name="Kaster A.-K."/>
            <person name="Ovreas L."/>
            <person name="Rohde M."/>
            <person name="Galperin M.Y."/>
            <person name="Jogler C."/>
        </authorList>
    </citation>
    <scope>NUCLEOTIDE SEQUENCE [LARGE SCALE GENOMIC DNA]</scope>
    <source>
        <strain evidence="1 2">Mal52</strain>
    </source>
</reference>
<dbReference type="RefSeq" id="WP_145376614.1">
    <property type="nucleotide sequence ID" value="NZ_CP036276.1"/>
</dbReference>